<evidence type="ECO:0000259" key="6">
    <source>
        <dbReference type="PROSITE" id="PS50048"/>
    </source>
</evidence>
<feature type="compositionally biased region" description="Polar residues" evidence="4">
    <location>
        <begin position="1014"/>
        <end position="1027"/>
    </location>
</feature>
<feature type="compositionally biased region" description="Basic and acidic residues" evidence="4">
    <location>
        <begin position="292"/>
        <end position="308"/>
    </location>
</feature>
<feature type="compositionally biased region" description="Low complexity" evidence="4">
    <location>
        <begin position="177"/>
        <end position="186"/>
    </location>
</feature>
<keyword evidence="2" id="KW-0479">Metal-binding</keyword>
<dbReference type="Pfam" id="PF04082">
    <property type="entry name" value="Fungal_trans"/>
    <property type="match status" value="1"/>
</dbReference>
<evidence type="ECO:0000313" key="8">
    <source>
        <dbReference type="Proteomes" id="UP000322245"/>
    </source>
</evidence>
<dbReference type="InterPro" id="IPR036864">
    <property type="entry name" value="Zn2-C6_fun-type_DNA-bd_sf"/>
</dbReference>
<dbReference type="PROSITE" id="PS50048">
    <property type="entry name" value="ZN2_CY6_FUNGAL_2"/>
    <property type="match status" value="1"/>
</dbReference>
<sequence>MRASASPTAPMRDQQPTRQPPTDPSLFMPSRPTYSTPSSASNTPAPPMHAAASLPPPYPMYGGSHPGYYHREDPYPYPPPPPHHMSGPPPQRVYYNNAPPPPPAHYNARDEWHAENVRHRDSPPRQPIPARRDGPEEASPEGGEQPVKRRRGRPKKVPVPVQMQHVNSGEYPSVLAPPSTSPGRSSGSDRDPPPPVQQWSGQAMGRGQAPVPQFLQSSHNGDFIHDEPEQIVSINEKQANRPPKRARGSEERSSAMGEDAELEAGMALAGLKRRESAPTSVLKKTSSLVKTEPGEEKPTVKKAEKPSNAKSCAECRRLKAKCDRVFPCSNCRRRGCAVVCPDGDLSCMQGKRLVLASTEQLHERISQLEQALAQTHRSAVGGTTYHPLLAPQFLDGGFASVEQPPITVDSKPPPSFSPNSSQNGLAHGSPEDPSSAASFTLTTPLLGPEKRSNRSSRMAVESLLTEDSAVPEGKREDEWAGENAAPAMIIGTVGKPESAEDTEQRHSVFERLKKIITILPPRKVNKERADHFFETSMWYQTVLQRNEYDTVYEPAVYAPTAANPLSPHKLAVVLMVLTFETYLDISADENDPKLADYWDGAQRCFDTRFGWAASVAGVQALALATLFVGFGWRGTRASNFYWLRQMTSAALQLGLHRDAHSSFPDEEKEFRRRVFHEIYVIDCLICLNHGQRASIGVEFIETAYPTLSSPLAYKKYDFIRTVKSQVIDIGSLPDSAPASWAKVKEVEEQLMEYDVDRLPIVHCPLLRGEAPPDPVEGFTHADAVALQTTTTSMCHYKAMLYLFRPSLRRLIARIRSSPASSITFQQCDIDTVKMTLRACNSIILTSYYLARKHPKLMAKSWMVWVQTFSAAVSMTALGIWCGPYMEQGFLEDVSNKLTEACVMIGENGSPRSQGVLSLLPTLKSLLAGRYPQLLGKDATDARVSPEGEDMLFALLGGHVDAGSSHVQPPPYQPQPQPQSQTQQPPKKRKSSAQTSSQQQSQPPSSGQLSTQQLHPQQPTPSHDANANQMPTQEQLVTQTHMPPQIMGAHSSSPVQVFSQPLNVNNGSAEAFASASASAFCQPQQPQGQMPMGTSWMVPNLPVTDASCGPVILPLAPPNPTAIPYDNFILSSSSNNLGMDGMVMMDGMGNEGDPFGGPLIDNPPELWERLQALYEPQAPVFWNGGMDGGMTVGDFGGYVPNMY</sequence>
<evidence type="ECO:0000256" key="3">
    <source>
        <dbReference type="ARBA" id="ARBA00023242"/>
    </source>
</evidence>
<dbReference type="CDD" id="cd12148">
    <property type="entry name" value="fungal_TF_MHR"/>
    <property type="match status" value="1"/>
</dbReference>
<gene>
    <name evidence="7" type="ORF">B9479_005483</name>
</gene>
<keyword evidence="5" id="KW-0472">Membrane</keyword>
<dbReference type="InterPro" id="IPR007219">
    <property type="entry name" value="XnlR_reg_dom"/>
</dbReference>
<keyword evidence="8" id="KW-1185">Reference proteome</keyword>
<feature type="region of interest" description="Disordered" evidence="4">
    <location>
        <begin position="959"/>
        <end position="1027"/>
    </location>
</feature>
<dbReference type="GO" id="GO:0000981">
    <property type="term" value="F:DNA-binding transcription factor activity, RNA polymerase II-specific"/>
    <property type="evidence" value="ECO:0007669"/>
    <property type="project" value="InterPro"/>
</dbReference>
<accession>A0A5D3AT44</accession>
<keyword evidence="5" id="KW-0812">Transmembrane</keyword>
<feature type="compositionally biased region" description="Pro residues" evidence="4">
    <location>
        <begin position="75"/>
        <end position="91"/>
    </location>
</feature>
<dbReference type="SMART" id="SM00066">
    <property type="entry name" value="GAL4"/>
    <property type="match status" value="1"/>
</dbReference>
<evidence type="ECO:0000256" key="5">
    <source>
        <dbReference type="SAM" id="Phobius"/>
    </source>
</evidence>
<feature type="region of interest" description="Disordered" evidence="4">
    <location>
        <begin position="1"/>
        <end position="308"/>
    </location>
</feature>
<feature type="compositionally biased region" description="Polar residues" evidence="4">
    <location>
        <begin position="277"/>
        <end position="289"/>
    </location>
</feature>
<organism evidence="7 8">
    <name type="scientific">Cryptococcus floricola</name>
    <dbReference type="NCBI Taxonomy" id="2591691"/>
    <lineage>
        <taxon>Eukaryota</taxon>
        <taxon>Fungi</taxon>
        <taxon>Dikarya</taxon>
        <taxon>Basidiomycota</taxon>
        <taxon>Agaricomycotina</taxon>
        <taxon>Tremellomycetes</taxon>
        <taxon>Tremellales</taxon>
        <taxon>Cryptococcaceae</taxon>
        <taxon>Cryptococcus</taxon>
    </lineage>
</organism>
<dbReference type="AlphaFoldDB" id="A0A5D3AT44"/>
<feature type="transmembrane region" description="Helical" evidence="5">
    <location>
        <begin position="609"/>
        <end position="632"/>
    </location>
</feature>
<evidence type="ECO:0000313" key="7">
    <source>
        <dbReference type="EMBL" id="TYJ53864.1"/>
    </source>
</evidence>
<keyword evidence="5" id="KW-1133">Transmembrane helix</keyword>
<dbReference type="GO" id="GO:0006351">
    <property type="term" value="P:DNA-templated transcription"/>
    <property type="evidence" value="ECO:0007669"/>
    <property type="project" value="InterPro"/>
</dbReference>
<feature type="compositionally biased region" description="Low complexity" evidence="4">
    <location>
        <begin position="32"/>
        <end position="43"/>
    </location>
</feature>
<proteinExistence type="predicted"/>
<dbReference type="PANTHER" id="PTHR31001:SF56">
    <property type="entry name" value="ZN(2)-C6 FUNGAL-TYPE DOMAIN-CONTAINING PROTEIN"/>
    <property type="match status" value="1"/>
</dbReference>
<protein>
    <recommendedName>
        <fullName evidence="6">Zn(2)-C6 fungal-type domain-containing protein</fullName>
    </recommendedName>
</protein>
<feature type="region of interest" description="Disordered" evidence="4">
    <location>
        <begin position="400"/>
        <end position="479"/>
    </location>
</feature>
<dbReference type="GO" id="GO:0003677">
    <property type="term" value="F:DNA binding"/>
    <property type="evidence" value="ECO:0007669"/>
    <property type="project" value="InterPro"/>
</dbReference>
<feature type="compositionally biased region" description="Low complexity" evidence="4">
    <location>
        <begin position="991"/>
        <end position="1013"/>
    </location>
</feature>
<dbReference type="PROSITE" id="PS00463">
    <property type="entry name" value="ZN2_CY6_FUNGAL_1"/>
    <property type="match status" value="1"/>
</dbReference>
<dbReference type="InterPro" id="IPR050613">
    <property type="entry name" value="Sec_Metabolite_Reg"/>
</dbReference>
<feature type="transmembrane region" description="Helical" evidence="5">
    <location>
        <begin position="861"/>
        <end position="880"/>
    </location>
</feature>
<comment type="subcellular location">
    <subcellularLocation>
        <location evidence="1">Nucleus</location>
    </subcellularLocation>
</comment>
<dbReference type="InterPro" id="IPR001138">
    <property type="entry name" value="Zn2Cys6_DnaBD"/>
</dbReference>
<keyword evidence="3" id="KW-0539">Nucleus</keyword>
<feature type="domain" description="Zn(2)-C6 fungal-type" evidence="6">
    <location>
        <begin position="311"/>
        <end position="340"/>
    </location>
</feature>
<feature type="compositionally biased region" description="Pro residues" evidence="4">
    <location>
        <begin position="967"/>
        <end position="976"/>
    </location>
</feature>
<dbReference type="EMBL" id="NIDF01000075">
    <property type="protein sequence ID" value="TYJ53864.1"/>
    <property type="molecule type" value="Genomic_DNA"/>
</dbReference>
<reference evidence="7 8" key="1">
    <citation type="submission" date="2017-05" db="EMBL/GenBank/DDBJ databases">
        <title>The Genome Sequence of Tsuchiyaea wingfieldii DSM 27421.</title>
        <authorList>
            <person name="Cuomo C."/>
            <person name="Passer A."/>
            <person name="Billmyre B."/>
            <person name="Heitman J."/>
        </authorList>
    </citation>
    <scope>NUCLEOTIDE SEQUENCE [LARGE SCALE GENOMIC DNA]</scope>
    <source>
        <strain evidence="7 8">DSM 27421</strain>
    </source>
</reference>
<evidence type="ECO:0000256" key="1">
    <source>
        <dbReference type="ARBA" id="ARBA00004123"/>
    </source>
</evidence>
<dbReference type="PANTHER" id="PTHR31001">
    <property type="entry name" value="UNCHARACTERIZED TRANSCRIPTIONAL REGULATORY PROTEIN"/>
    <property type="match status" value="1"/>
</dbReference>
<feature type="compositionally biased region" description="Basic and acidic residues" evidence="4">
    <location>
        <begin position="107"/>
        <end position="123"/>
    </location>
</feature>
<evidence type="ECO:0000256" key="2">
    <source>
        <dbReference type="ARBA" id="ARBA00022723"/>
    </source>
</evidence>
<dbReference type="GO" id="GO:0008270">
    <property type="term" value="F:zinc ion binding"/>
    <property type="evidence" value="ECO:0007669"/>
    <property type="project" value="InterPro"/>
</dbReference>
<dbReference type="SMART" id="SM00906">
    <property type="entry name" value="Fungal_trans"/>
    <property type="match status" value="1"/>
</dbReference>
<dbReference type="GO" id="GO:0005634">
    <property type="term" value="C:nucleus"/>
    <property type="evidence" value="ECO:0007669"/>
    <property type="project" value="UniProtKB-SubCell"/>
</dbReference>
<comment type="caution">
    <text evidence="7">The sequence shown here is derived from an EMBL/GenBank/DDBJ whole genome shotgun (WGS) entry which is preliminary data.</text>
</comment>
<name>A0A5D3AT44_9TREE</name>
<dbReference type="CDD" id="cd00067">
    <property type="entry name" value="GAL4"/>
    <property type="match status" value="1"/>
</dbReference>
<evidence type="ECO:0000256" key="4">
    <source>
        <dbReference type="SAM" id="MobiDB-lite"/>
    </source>
</evidence>
<dbReference type="Proteomes" id="UP000322245">
    <property type="component" value="Unassembled WGS sequence"/>
</dbReference>
<dbReference type="Gene3D" id="4.10.240.10">
    <property type="entry name" value="Zn(2)-C6 fungal-type DNA-binding domain"/>
    <property type="match status" value="1"/>
</dbReference>